<organism evidence="2 3">
    <name type="scientific">Alternaria alternata</name>
    <name type="common">Alternaria rot fungus</name>
    <name type="synonym">Torula alternata</name>
    <dbReference type="NCBI Taxonomy" id="5599"/>
    <lineage>
        <taxon>Eukaryota</taxon>
        <taxon>Fungi</taxon>
        <taxon>Dikarya</taxon>
        <taxon>Ascomycota</taxon>
        <taxon>Pezizomycotina</taxon>
        <taxon>Dothideomycetes</taxon>
        <taxon>Pleosporomycetidae</taxon>
        <taxon>Pleosporales</taxon>
        <taxon>Pleosporineae</taxon>
        <taxon>Pleosporaceae</taxon>
        <taxon>Alternaria</taxon>
        <taxon>Alternaria sect. Alternaria</taxon>
        <taxon>Alternaria alternata complex</taxon>
    </lineage>
</organism>
<accession>A0A177DEB6</accession>
<gene>
    <name evidence="2" type="ORF">CC77DRAFT_264362</name>
</gene>
<evidence type="ECO:0000313" key="3">
    <source>
        <dbReference type="Proteomes" id="UP000077248"/>
    </source>
</evidence>
<keyword evidence="1" id="KW-0732">Signal</keyword>
<sequence length="96" mass="11114">MLRGFLWTTTALLLYSFHLFNLGIQKVIGETLGIPLHEIVLSLELFQKVGHHRWNVQLWILDTEYQWDINSNMTSKDSTDSICWMLATVSGKFMVA</sequence>
<dbReference type="AlphaFoldDB" id="A0A177DEB6"/>
<dbReference type="EMBL" id="KV441486">
    <property type="protein sequence ID" value="OAG17601.1"/>
    <property type="molecule type" value="Genomic_DNA"/>
</dbReference>
<proteinExistence type="predicted"/>
<dbReference type="KEGG" id="aalt:CC77DRAFT_264362"/>
<evidence type="ECO:0000313" key="2">
    <source>
        <dbReference type="EMBL" id="OAG17601.1"/>
    </source>
</evidence>
<dbReference type="Proteomes" id="UP000077248">
    <property type="component" value="Unassembled WGS sequence"/>
</dbReference>
<protein>
    <submittedName>
        <fullName evidence="2">Uncharacterized protein</fullName>
    </submittedName>
</protein>
<dbReference type="RefSeq" id="XP_018383022.1">
    <property type="nucleotide sequence ID" value="XM_018530918.1"/>
</dbReference>
<feature type="signal peptide" evidence="1">
    <location>
        <begin position="1"/>
        <end position="29"/>
    </location>
</feature>
<dbReference type="VEuPathDB" id="FungiDB:CC77DRAFT_264362"/>
<keyword evidence="3" id="KW-1185">Reference proteome</keyword>
<evidence type="ECO:0000256" key="1">
    <source>
        <dbReference type="SAM" id="SignalP"/>
    </source>
</evidence>
<feature type="chain" id="PRO_5008059339" evidence="1">
    <location>
        <begin position="30"/>
        <end position="96"/>
    </location>
</feature>
<name>A0A177DEB6_ALTAL</name>
<reference evidence="2 3" key="1">
    <citation type="submission" date="2016-05" db="EMBL/GenBank/DDBJ databases">
        <title>Comparative analysis of secretome profiles of manganese(II)-oxidizing ascomycete fungi.</title>
        <authorList>
            <consortium name="DOE Joint Genome Institute"/>
            <person name="Zeiner C.A."/>
            <person name="Purvine S.O."/>
            <person name="Zink E.M."/>
            <person name="Wu S."/>
            <person name="Pasa-Tolic L."/>
            <person name="Chaput D.L."/>
            <person name="Haridas S."/>
            <person name="Grigoriev I.V."/>
            <person name="Santelli C.M."/>
            <person name="Hansel C.M."/>
        </authorList>
    </citation>
    <scope>NUCLEOTIDE SEQUENCE [LARGE SCALE GENOMIC DNA]</scope>
    <source>
        <strain evidence="2 3">SRC1lrK2f</strain>
    </source>
</reference>
<dbReference type="GeneID" id="29116512"/>